<feature type="transmembrane region" description="Helical" evidence="5">
    <location>
        <begin position="188"/>
        <end position="207"/>
    </location>
</feature>
<feature type="transmembrane region" description="Helical" evidence="5">
    <location>
        <begin position="273"/>
        <end position="296"/>
    </location>
</feature>
<keyword evidence="3 5" id="KW-1133">Transmembrane helix</keyword>
<feature type="transmembrane region" description="Helical" evidence="5">
    <location>
        <begin position="151"/>
        <end position="176"/>
    </location>
</feature>
<dbReference type="EMBL" id="OV651821">
    <property type="protein sequence ID" value="CAH1115229.1"/>
    <property type="molecule type" value="Genomic_DNA"/>
</dbReference>
<dbReference type="Pfam" id="PF01027">
    <property type="entry name" value="Bax1-I"/>
    <property type="match status" value="1"/>
</dbReference>
<sequence>MSSTYPNADVTELGENKELKQLEDYIDDIILTAIEKIHNLDLHREDEHISRNTEEEIIIRDSNEVQNRIVIPLENQLNRCVNKFPFLNNKEDKATDTGIFNFVGSFHPDPFENKPIPQTNLIVYPTRYIISVIDESGEIIFRNHSVTRNEFLLNTLIILSLMLIVTFSLVFALVYVPAMGNFIKADTQMFYFISIIDLILFIVLFSFDEIRKKSPYNYFLMAIFSLCNGYLLGYLYIQYTTDKLLYSLAGTFIILFIVGSISWLYCFDLTSSFFLVDMLIILAIAYLMIASIYYWITRSQVLLHFFFIIFVSVISLALFHHFQLMFGRGKYAMNREEEVLSAFVMYFQIMIVFATFPKLIVGPQR</sequence>
<keyword evidence="4 5" id="KW-0472">Membrane</keyword>
<dbReference type="Proteomes" id="UP001153636">
    <property type="component" value="Chromosome 9"/>
</dbReference>
<feature type="transmembrane region" description="Helical" evidence="5">
    <location>
        <begin position="219"/>
        <end position="239"/>
    </location>
</feature>
<name>A0A9P0DBB6_9CUCU</name>
<accession>A0A9P0DBB6</accession>
<dbReference type="AlphaFoldDB" id="A0A9P0DBB6"/>
<evidence type="ECO:0000256" key="2">
    <source>
        <dbReference type="ARBA" id="ARBA00022692"/>
    </source>
</evidence>
<protein>
    <submittedName>
        <fullName evidence="6">Uncharacterized protein</fullName>
    </submittedName>
</protein>
<dbReference type="InterPro" id="IPR006214">
    <property type="entry name" value="Bax_inhibitor_1-related"/>
</dbReference>
<evidence type="ECO:0000256" key="3">
    <source>
        <dbReference type="ARBA" id="ARBA00022989"/>
    </source>
</evidence>
<proteinExistence type="predicted"/>
<reference evidence="6" key="1">
    <citation type="submission" date="2022-01" db="EMBL/GenBank/DDBJ databases">
        <authorList>
            <person name="King R."/>
        </authorList>
    </citation>
    <scope>NUCLEOTIDE SEQUENCE</scope>
</reference>
<comment type="subcellular location">
    <subcellularLocation>
        <location evidence="1">Membrane</location>
        <topology evidence="1">Multi-pass membrane protein</topology>
    </subcellularLocation>
</comment>
<evidence type="ECO:0000256" key="1">
    <source>
        <dbReference type="ARBA" id="ARBA00004141"/>
    </source>
</evidence>
<evidence type="ECO:0000313" key="6">
    <source>
        <dbReference type="EMBL" id="CAH1115229.1"/>
    </source>
</evidence>
<feature type="transmembrane region" description="Helical" evidence="5">
    <location>
        <begin position="302"/>
        <end position="319"/>
    </location>
</feature>
<keyword evidence="2 5" id="KW-0812">Transmembrane</keyword>
<keyword evidence="7" id="KW-1185">Reference proteome</keyword>
<evidence type="ECO:0000256" key="4">
    <source>
        <dbReference type="ARBA" id="ARBA00023136"/>
    </source>
</evidence>
<dbReference type="GO" id="GO:0016020">
    <property type="term" value="C:membrane"/>
    <property type="evidence" value="ECO:0007669"/>
    <property type="project" value="UniProtKB-SubCell"/>
</dbReference>
<feature type="transmembrane region" description="Helical" evidence="5">
    <location>
        <begin position="245"/>
        <end position="266"/>
    </location>
</feature>
<evidence type="ECO:0000313" key="7">
    <source>
        <dbReference type="Proteomes" id="UP001153636"/>
    </source>
</evidence>
<gene>
    <name evidence="6" type="ORF">PSYICH_LOCUS15497</name>
</gene>
<feature type="transmembrane region" description="Helical" evidence="5">
    <location>
        <begin position="339"/>
        <end position="360"/>
    </location>
</feature>
<organism evidence="6 7">
    <name type="scientific">Psylliodes chrysocephalus</name>
    <dbReference type="NCBI Taxonomy" id="3402493"/>
    <lineage>
        <taxon>Eukaryota</taxon>
        <taxon>Metazoa</taxon>
        <taxon>Ecdysozoa</taxon>
        <taxon>Arthropoda</taxon>
        <taxon>Hexapoda</taxon>
        <taxon>Insecta</taxon>
        <taxon>Pterygota</taxon>
        <taxon>Neoptera</taxon>
        <taxon>Endopterygota</taxon>
        <taxon>Coleoptera</taxon>
        <taxon>Polyphaga</taxon>
        <taxon>Cucujiformia</taxon>
        <taxon>Chrysomeloidea</taxon>
        <taxon>Chrysomelidae</taxon>
        <taxon>Galerucinae</taxon>
        <taxon>Alticini</taxon>
        <taxon>Psylliodes</taxon>
    </lineage>
</organism>
<evidence type="ECO:0000256" key="5">
    <source>
        <dbReference type="SAM" id="Phobius"/>
    </source>
</evidence>